<dbReference type="CDD" id="cd05672">
    <property type="entry name" value="M20_ACY1L2-like"/>
    <property type="match status" value="1"/>
</dbReference>
<dbReference type="InterPro" id="IPR011650">
    <property type="entry name" value="Peptidase_M20_dimer"/>
</dbReference>
<dbReference type="NCBIfam" id="TIGR01891">
    <property type="entry name" value="amidohydrolases"/>
    <property type="match status" value="1"/>
</dbReference>
<dbReference type="GO" id="GO:0016805">
    <property type="term" value="F:dipeptidase activity"/>
    <property type="evidence" value="ECO:0007669"/>
    <property type="project" value="InterPro"/>
</dbReference>
<feature type="domain" description="Peptidase M20 dimerisation" evidence="1">
    <location>
        <begin position="170"/>
        <end position="261"/>
    </location>
</feature>
<dbReference type="InterPro" id="IPR036264">
    <property type="entry name" value="Bact_exopeptidase_dim_dom"/>
</dbReference>
<protein>
    <submittedName>
        <fullName evidence="2">Unannotated protein</fullName>
    </submittedName>
</protein>
<gene>
    <name evidence="2" type="ORF">UFOPK1722_01470</name>
</gene>
<dbReference type="InterPro" id="IPR052030">
    <property type="entry name" value="Peptidase_M20/M20A_hydrolases"/>
</dbReference>
<dbReference type="InterPro" id="IPR017439">
    <property type="entry name" value="Amidohydrolase"/>
</dbReference>
<reference evidence="2" key="1">
    <citation type="submission" date="2020-05" db="EMBL/GenBank/DDBJ databases">
        <authorList>
            <person name="Chiriac C."/>
            <person name="Salcher M."/>
            <person name="Ghai R."/>
            <person name="Kavagutti S V."/>
        </authorList>
    </citation>
    <scope>NUCLEOTIDE SEQUENCE</scope>
</reference>
<proteinExistence type="predicted"/>
<dbReference type="Gene3D" id="3.30.70.360">
    <property type="match status" value="1"/>
</dbReference>
<dbReference type="InterPro" id="IPR002933">
    <property type="entry name" value="Peptidase_M20"/>
</dbReference>
<dbReference type="PIRSF" id="PIRSF037226">
    <property type="entry name" value="Amidohydrolase_ACY1L2_prd"/>
    <property type="match status" value="1"/>
</dbReference>
<accession>A0A6J6FTF6</accession>
<evidence type="ECO:0000313" key="2">
    <source>
        <dbReference type="EMBL" id="CAB4587848.1"/>
    </source>
</evidence>
<dbReference type="Gene3D" id="3.40.630.10">
    <property type="entry name" value="Zn peptidases"/>
    <property type="match status" value="1"/>
</dbReference>
<dbReference type="Pfam" id="PF07687">
    <property type="entry name" value="M20_dimer"/>
    <property type="match status" value="1"/>
</dbReference>
<dbReference type="EMBL" id="CAEZTS010000149">
    <property type="protein sequence ID" value="CAB4587848.1"/>
    <property type="molecule type" value="Genomic_DNA"/>
</dbReference>
<name>A0A6J6FTF6_9ZZZZ</name>
<evidence type="ECO:0000259" key="1">
    <source>
        <dbReference type="Pfam" id="PF07687"/>
    </source>
</evidence>
<dbReference type="InterPro" id="IPR017144">
    <property type="entry name" value="Xaa-Arg_dipeptidase"/>
</dbReference>
<dbReference type="AlphaFoldDB" id="A0A6J6FTF6"/>
<dbReference type="PANTHER" id="PTHR30575:SF0">
    <property type="entry name" value="XAA-ARG DIPEPTIDASE"/>
    <property type="match status" value="1"/>
</dbReference>
<dbReference type="SUPFAM" id="SSF53187">
    <property type="entry name" value="Zn-dependent exopeptidases"/>
    <property type="match status" value="1"/>
</dbReference>
<sequence length="403" mass="42221">MPEADAAKSAIIDDIGAMADRLVDVSRSIHARPELNFEEHFAHDLLCDVLEAAGLPVTRHAYGVATAFEATAGTDGPEILVLLEYDALPGIGHGCGHNIIAAAGLGAGLATAKLATALGGRVRILGTPAEEGGGGKIYMARNGAFSSGDAAMMVHPADADLVRMHSIAIHTVDVEYSGRAAHAAAAPWEGRNALDAAVLGYMNVAALRQHIRPTERVHGIITDGGEKPNVVPRRAAANWYVRSDTIESLQPLKRRVLDCLEGATSACGCTMSAEWDDVAYADVRDNRAMVDSYVRNMTSIGREVVDPDVVGRRVMGSTDMGNVSYLLPSIHPMVKAAPDGTAIHTEDFARHAGSESGDAAVVAGATAMAMTVVDLWSDPALLAGVKREFAGVTSSVDVLGVTR</sequence>
<dbReference type="PANTHER" id="PTHR30575">
    <property type="entry name" value="PEPTIDASE M20"/>
    <property type="match status" value="1"/>
</dbReference>
<organism evidence="2">
    <name type="scientific">freshwater metagenome</name>
    <dbReference type="NCBI Taxonomy" id="449393"/>
    <lineage>
        <taxon>unclassified sequences</taxon>
        <taxon>metagenomes</taxon>
        <taxon>ecological metagenomes</taxon>
    </lineage>
</organism>
<dbReference type="SUPFAM" id="SSF55031">
    <property type="entry name" value="Bacterial exopeptidase dimerisation domain"/>
    <property type="match status" value="1"/>
</dbReference>
<dbReference type="FunFam" id="3.30.70.360:FF:000004">
    <property type="entry name" value="Peptidase M20 domain-containing protein 2"/>
    <property type="match status" value="1"/>
</dbReference>
<dbReference type="Pfam" id="PF01546">
    <property type="entry name" value="Peptidase_M20"/>
    <property type="match status" value="1"/>
</dbReference>